<dbReference type="PIRSF" id="PIRSF000370">
    <property type="entry name" value="QueE"/>
    <property type="match status" value="1"/>
</dbReference>
<dbReference type="InterPro" id="IPR007197">
    <property type="entry name" value="rSAM"/>
</dbReference>
<feature type="binding site" evidence="8">
    <location>
        <position position="25"/>
    </location>
    <ligand>
        <name>substrate</name>
    </ligand>
</feature>
<dbReference type="Proteomes" id="UP000029525">
    <property type="component" value="Unassembled WGS sequence"/>
</dbReference>
<evidence type="ECO:0000313" key="11">
    <source>
        <dbReference type="Proteomes" id="UP000029525"/>
    </source>
</evidence>
<feature type="domain" description="Radical SAM core" evidence="9">
    <location>
        <begin position="16"/>
        <end position="194"/>
    </location>
</feature>
<dbReference type="AlphaFoldDB" id="A0A096ABT6"/>
<feature type="binding site" evidence="8">
    <location>
        <begin position="35"/>
        <end position="37"/>
    </location>
    <ligand>
        <name>S-adenosyl-L-methionine</name>
        <dbReference type="ChEBI" id="CHEBI:59789"/>
    </ligand>
</feature>
<comment type="caution">
    <text evidence="8">Lacks conserved residue(s) required for the propagation of feature annotation.</text>
</comment>
<organism evidence="10 11">
    <name type="scientific">Prevotella bivia DNF00320</name>
    <dbReference type="NCBI Taxonomy" id="1401068"/>
    <lineage>
        <taxon>Bacteria</taxon>
        <taxon>Pseudomonadati</taxon>
        <taxon>Bacteroidota</taxon>
        <taxon>Bacteroidia</taxon>
        <taxon>Bacteroidales</taxon>
        <taxon>Prevotellaceae</taxon>
        <taxon>Prevotella</taxon>
    </lineage>
</organism>
<feature type="binding site" evidence="8">
    <location>
        <position position="36"/>
    </location>
    <ligand>
        <name>[4Fe-4S] cluster</name>
        <dbReference type="ChEBI" id="CHEBI:49883"/>
        <note>4Fe-4S-S-AdoMet</note>
    </ligand>
</feature>
<dbReference type="SFLD" id="SFLDS00029">
    <property type="entry name" value="Radical_SAM"/>
    <property type="match status" value="1"/>
</dbReference>
<comment type="cofactor">
    <cofactor evidence="8">
        <name>S-adenosyl-L-methionine</name>
        <dbReference type="ChEBI" id="CHEBI:59789"/>
    </cofactor>
    <text evidence="8">Binds 1 S-adenosyl-L-methionine per subunit.</text>
</comment>
<dbReference type="InterPro" id="IPR024924">
    <property type="entry name" value="7-CO-7-deazaguanine_synth-like"/>
</dbReference>
<evidence type="ECO:0000256" key="8">
    <source>
        <dbReference type="HAMAP-Rule" id="MF_00917"/>
    </source>
</evidence>
<keyword evidence="2 8" id="KW-0949">S-adenosyl-L-methionine</keyword>
<evidence type="ECO:0000259" key="9">
    <source>
        <dbReference type="PROSITE" id="PS51918"/>
    </source>
</evidence>
<dbReference type="EC" id="4.3.99.3" evidence="8"/>
<comment type="function">
    <text evidence="8">Catalyzes the complex heterocyclic radical-mediated conversion of 6-carboxy-5,6,7,8-tetrahydropterin (CPH4) to 7-carboxy-7-deazaguanine (CDG), a step common to the biosynthetic pathways of all 7-deazapurine-containing compounds.</text>
</comment>
<dbReference type="HAMAP" id="MF_00917">
    <property type="entry name" value="QueE"/>
    <property type="match status" value="1"/>
</dbReference>
<dbReference type="Gene3D" id="3.20.20.70">
    <property type="entry name" value="Aldolase class I"/>
    <property type="match status" value="1"/>
</dbReference>
<evidence type="ECO:0000256" key="7">
    <source>
        <dbReference type="ARBA" id="ARBA00023239"/>
    </source>
</evidence>
<dbReference type="GO" id="GO:0000287">
    <property type="term" value="F:magnesium ion binding"/>
    <property type="evidence" value="ECO:0007669"/>
    <property type="project" value="UniProtKB-UniRule"/>
</dbReference>
<protein>
    <recommendedName>
        <fullName evidence="8">7-carboxy-7-deazaguanine synthase</fullName>
        <shortName evidence="8">CDG synthase</shortName>
        <ecNumber evidence="8">4.3.99.3</ecNumber>
    </recommendedName>
    <alternativeName>
        <fullName evidence="8">Queuosine biosynthesis protein QueE</fullName>
    </alternativeName>
</protein>
<gene>
    <name evidence="8" type="primary">queE</name>
    <name evidence="10" type="ORF">HMPREF0647_06965</name>
</gene>
<dbReference type="UniPathway" id="UPA00391"/>
<comment type="cofactor">
    <cofactor evidence="8">
        <name>[4Fe-4S] cluster</name>
        <dbReference type="ChEBI" id="CHEBI:49883"/>
    </cofactor>
    <text evidence="8">Binds 1 [4Fe-4S] cluster. The cluster is coordinated with 3 cysteines and an exchangeable S-adenosyl-L-methionine.</text>
</comment>
<dbReference type="EMBL" id="JRNQ01000041">
    <property type="protein sequence ID" value="KGF44355.1"/>
    <property type="molecule type" value="Genomic_DNA"/>
</dbReference>
<dbReference type="RefSeq" id="WP_036867303.1">
    <property type="nucleotide sequence ID" value="NZ_JRNQ01000041.1"/>
</dbReference>
<dbReference type="GO" id="GO:0016840">
    <property type="term" value="F:carbon-nitrogen lyase activity"/>
    <property type="evidence" value="ECO:0007669"/>
    <property type="project" value="UniProtKB-UniRule"/>
</dbReference>
<evidence type="ECO:0000256" key="2">
    <source>
        <dbReference type="ARBA" id="ARBA00022691"/>
    </source>
</evidence>
<sequence length="194" mass="21517">MKINEIFYSIQGEGFYAGTPAIFVRFAQCNLNCAFCDTDFVRFTEMAEEEIVAEVCRIGNPATHVILTGGEPSLQVTASLCDKLHEAGKVIHIETNGTHAVAEGIDFITCSPKLEYCKHAELCVQRIDELKVVFTGKNDMALYENIQAQHYFLQPCDVGNDAENGRIIAATVGYCKANPKWNISVQIHKVLAIR</sequence>
<comment type="pathway">
    <text evidence="8">Purine metabolism; 7-cyano-7-deazaguanine biosynthesis.</text>
</comment>
<keyword evidence="4 8" id="KW-0460">Magnesium</keyword>
<feature type="binding site" evidence="8">
    <location>
        <begin position="154"/>
        <end position="157"/>
    </location>
    <ligand>
        <name>S-adenosyl-L-methionine</name>
        <dbReference type="ChEBI" id="CHEBI:59789"/>
    </ligand>
</feature>
<evidence type="ECO:0000256" key="4">
    <source>
        <dbReference type="ARBA" id="ARBA00022842"/>
    </source>
</evidence>
<evidence type="ECO:0000256" key="5">
    <source>
        <dbReference type="ARBA" id="ARBA00023004"/>
    </source>
</evidence>
<feature type="binding site" evidence="8">
    <location>
        <begin position="111"/>
        <end position="113"/>
    </location>
    <ligand>
        <name>S-adenosyl-L-methionine</name>
        <dbReference type="ChEBI" id="CHEBI:59789"/>
    </ligand>
</feature>
<keyword evidence="7 8" id="KW-0456">Lyase</keyword>
<comment type="subunit">
    <text evidence="8">Homodimer.</text>
</comment>
<feature type="binding site" evidence="8">
    <location>
        <begin position="10"/>
        <end position="12"/>
    </location>
    <ligand>
        <name>substrate</name>
    </ligand>
</feature>
<comment type="similarity">
    <text evidence="8">Belongs to the radical SAM superfamily. 7-carboxy-7-deazaguanine synthase family.</text>
</comment>
<dbReference type="PROSITE" id="PS51918">
    <property type="entry name" value="RADICAL_SAM"/>
    <property type="match status" value="1"/>
</dbReference>
<evidence type="ECO:0000256" key="3">
    <source>
        <dbReference type="ARBA" id="ARBA00022723"/>
    </source>
</evidence>
<dbReference type="SUPFAM" id="SSF102114">
    <property type="entry name" value="Radical SAM enzymes"/>
    <property type="match status" value="1"/>
</dbReference>
<accession>A0A096ABT6</accession>
<dbReference type="PANTHER" id="PTHR42836">
    <property type="entry name" value="7-CARBOXY-7-DEAZAGUANINE SYNTHASE"/>
    <property type="match status" value="1"/>
</dbReference>
<evidence type="ECO:0000256" key="1">
    <source>
        <dbReference type="ARBA" id="ARBA00022485"/>
    </source>
</evidence>
<dbReference type="GO" id="GO:0051539">
    <property type="term" value="F:4 iron, 4 sulfur cluster binding"/>
    <property type="evidence" value="ECO:0007669"/>
    <property type="project" value="UniProtKB-UniRule"/>
</dbReference>
<dbReference type="GO" id="GO:0008616">
    <property type="term" value="P:tRNA queuosine(34) biosynthetic process"/>
    <property type="evidence" value="ECO:0007669"/>
    <property type="project" value="UniProtKB-UniRule"/>
</dbReference>
<dbReference type="InterPro" id="IPR058240">
    <property type="entry name" value="rSAM_sf"/>
</dbReference>
<dbReference type="CDD" id="cd01335">
    <property type="entry name" value="Radical_SAM"/>
    <property type="match status" value="1"/>
</dbReference>
<proteinExistence type="inferred from homology"/>
<keyword evidence="6 8" id="KW-0411">Iron-sulfur</keyword>
<feature type="binding site" evidence="8">
    <location>
        <position position="68"/>
    </location>
    <ligand>
        <name>substrate</name>
    </ligand>
</feature>
<feature type="binding site" evidence="8">
    <location>
        <position position="70"/>
    </location>
    <ligand>
        <name>S-adenosyl-L-methionine</name>
        <dbReference type="ChEBI" id="CHEBI:59789"/>
    </ligand>
</feature>
<name>A0A096ABT6_9BACT</name>
<dbReference type="PANTHER" id="PTHR42836:SF1">
    <property type="entry name" value="7-CARBOXY-7-DEAZAGUANINE SYNTHASE"/>
    <property type="match status" value="1"/>
</dbReference>
<feature type="binding site" evidence="8">
    <location>
        <position position="38"/>
    </location>
    <ligand>
        <name>Mg(2+)</name>
        <dbReference type="ChEBI" id="CHEBI:18420"/>
    </ligand>
</feature>
<evidence type="ECO:0000313" key="10">
    <source>
        <dbReference type="EMBL" id="KGF44355.1"/>
    </source>
</evidence>
<comment type="caution">
    <text evidence="10">The sequence shown here is derived from an EMBL/GenBank/DDBJ whole genome shotgun (WGS) entry which is preliminary data.</text>
</comment>
<evidence type="ECO:0000256" key="6">
    <source>
        <dbReference type="ARBA" id="ARBA00023014"/>
    </source>
</evidence>
<keyword evidence="5 8" id="KW-0408">Iron</keyword>
<comment type="catalytic activity">
    <reaction evidence="8">
        <text>6-carboxy-5,6,7,8-tetrahydropterin + H(+) = 7-carboxy-7-carbaguanine + NH4(+)</text>
        <dbReference type="Rhea" id="RHEA:27974"/>
        <dbReference type="ChEBI" id="CHEBI:15378"/>
        <dbReference type="ChEBI" id="CHEBI:28938"/>
        <dbReference type="ChEBI" id="CHEBI:61032"/>
        <dbReference type="ChEBI" id="CHEBI:61036"/>
        <dbReference type="EC" id="4.3.99.3"/>
    </reaction>
</comment>
<keyword evidence="1 8" id="KW-0004">4Fe-4S</keyword>
<dbReference type="Pfam" id="PF04055">
    <property type="entry name" value="Radical_SAM"/>
    <property type="match status" value="1"/>
</dbReference>
<keyword evidence="3 8" id="KW-0479">Metal-binding</keyword>
<keyword evidence="8" id="KW-0671">Queuosine biosynthesis</keyword>
<feature type="binding site" evidence="8">
    <location>
        <position position="29"/>
    </location>
    <ligand>
        <name>[4Fe-4S] cluster</name>
        <dbReference type="ChEBI" id="CHEBI:49883"/>
        <note>4Fe-4S-S-AdoMet</note>
    </ligand>
</feature>
<dbReference type="InterPro" id="IPR013785">
    <property type="entry name" value="Aldolase_TIM"/>
</dbReference>
<dbReference type="OrthoDB" id="9792276at2"/>
<feature type="binding site" evidence="8">
    <location>
        <position position="33"/>
    </location>
    <ligand>
        <name>[4Fe-4S] cluster</name>
        <dbReference type="ChEBI" id="CHEBI:49883"/>
        <note>4Fe-4S-S-AdoMet</note>
    </ligand>
</feature>
<dbReference type="GO" id="GO:1904047">
    <property type="term" value="F:S-adenosyl-L-methionine binding"/>
    <property type="evidence" value="ECO:0007669"/>
    <property type="project" value="UniProtKB-UniRule"/>
</dbReference>
<reference evidence="10 11" key="1">
    <citation type="submission" date="2014-07" db="EMBL/GenBank/DDBJ databases">
        <authorList>
            <person name="McCorrison J."/>
            <person name="Sanka R."/>
            <person name="Torralba M."/>
            <person name="Gillis M."/>
            <person name="Haft D.H."/>
            <person name="Methe B."/>
            <person name="Sutton G."/>
            <person name="Nelson K.E."/>
        </authorList>
    </citation>
    <scope>NUCLEOTIDE SEQUENCE [LARGE SCALE GENOMIC DNA]</scope>
    <source>
        <strain evidence="10 11">DNF00320</strain>
    </source>
</reference>
<comment type="cofactor">
    <cofactor evidence="8">
        <name>Mg(2+)</name>
        <dbReference type="ChEBI" id="CHEBI:18420"/>
    </cofactor>
</comment>